<sequence length="317" mass="36802">MKRATNLYEQVCSIDNLLLADSIARRGKSKQSSIIEFDKNFDQNIADIYRQLVTHTYCTSPYIHRTIFERKERVISVLPYRDRIVHHAIMNVLEPLFVAVFTRDTYSCIKGRGVHLASAVLRGYLKDVKHTSYCLKVDIKKFYPSVDNTILKSLLRKKIKDKEMLGLLDGIIDSAQGLPIGNYLSQYLSNFYLTYFDHWVKEVLGLRYYIRYADDILVLHSDKKYLRELHGTLTTYLKSQLRLDLKPNRGVFPVSLGIDFCGYVHYHTHTMLRKSIKQAFARAVKAKKSKASIASYMGWAKHCNSKNLIKKLTNEKF</sequence>
<gene>
    <name evidence="3" type="ORF">SAMN05660862_2541</name>
</gene>
<evidence type="ECO:0000256" key="1">
    <source>
        <dbReference type="ARBA" id="ARBA00034120"/>
    </source>
</evidence>
<name>A0A1X7K4R2_9SPHI</name>
<keyword evidence="4" id="KW-1185">Reference proteome</keyword>
<accession>A0A1X7K4R2</accession>
<dbReference type="Proteomes" id="UP000192980">
    <property type="component" value="Unassembled WGS sequence"/>
</dbReference>
<evidence type="ECO:0000259" key="2">
    <source>
        <dbReference type="PROSITE" id="PS50878"/>
    </source>
</evidence>
<dbReference type="STRING" id="561061.SAMN05660862_2541"/>
<dbReference type="EMBL" id="FXAU01000004">
    <property type="protein sequence ID" value="SMG35709.1"/>
    <property type="molecule type" value="Genomic_DNA"/>
</dbReference>
<dbReference type="Pfam" id="PF00078">
    <property type="entry name" value="RVT_1"/>
    <property type="match status" value="1"/>
</dbReference>
<evidence type="ECO:0000313" key="3">
    <source>
        <dbReference type="EMBL" id="SMG35709.1"/>
    </source>
</evidence>
<dbReference type="InterPro" id="IPR000477">
    <property type="entry name" value="RT_dom"/>
</dbReference>
<dbReference type="InterPro" id="IPR051083">
    <property type="entry name" value="GrpII_Intron_Splice-Mob/Def"/>
</dbReference>
<dbReference type="PANTHER" id="PTHR34047:SF8">
    <property type="entry name" value="PROTEIN YKFC"/>
    <property type="match status" value="1"/>
</dbReference>
<feature type="domain" description="Reverse transcriptase" evidence="2">
    <location>
        <begin position="1"/>
        <end position="265"/>
    </location>
</feature>
<dbReference type="PROSITE" id="PS50878">
    <property type="entry name" value="RT_POL"/>
    <property type="match status" value="1"/>
</dbReference>
<dbReference type="SUPFAM" id="SSF56672">
    <property type="entry name" value="DNA/RNA polymerases"/>
    <property type="match status" value="1"/>
</dbReference>
<keyword evidence="3" id="KW-0695">RNA-directed DNA polymerase</keyword>
<dbReference type="InterPro" id="IPR043502">
    <property type="entry name" value="DNA/RNA_pol_sf"/>
</dbReference>
<dbReference type="CDD" id="cd01651">
    <property type="entry name" value="RT_G2_intron"/>
    <property type="match status" value="1"/>
</dbReference>
<dbReference type="OrthoDB" id="9780724at2"/>
<comment type="similarity">
    <text evidence="1">Belongs to the bacterial reverse transcriptase family.</text>
</comment>
<reference evidence="3 4" key="1">
    <citation type="submission" date="2017-04" db="EMBL/GenBank/DDBJ databases">
        <authorList>
            <person name="Afonso C.L."/>
            <person name="Miller P.J."/>
            <person name="Scott M.A."/>
            <person name="Spackman E."/>
            <person name="Goraichik I."/>
            <person name="Dimitrov K.M."/>
            <person name="Suarez D.L."/>
            <person name="Swayne D.E."/>
        </authorList>
    </citation>
    <scope>NUCLEOTIDE SEQUENCE [LARGE SCALE GENOMIC DNA]</scope>
    <source>
        <strain evidence="3 4">DSM 22418</strain>
    </source>
</reference>
<proteinExistence type="inferred from homology"/>
<protein>
    <submittedName>
        <fullName evidence="3">Retron-type reverse transcriptase</fullName>
    </submittedName>
</protein>
<dbReference type="PANTHER" id="PTHR34047">
    <property type="entry name" value="NUCLEAR INTRON MATURASE 1, MITOCHONDRIAL-RELATED"/>
    <property type="match status" value="1"/>
</dbReference>
<organism evidence="3 4">
    <name type="scientific">Sphingobacterium psychroaquaticum</name>
    <dbReference type="NCBI Taxonomy" id="561061"/>
    <lineage>
        <taxon>Bacteria</taxon>
        <taxon>Pseudomonadati</taxon>
        <taxon>Bacteroidota</taxon>
        <taxon>Sphingobacteriia</taxon>
        <taxon>Sphingobacteriales</taxon>
        <taxon>Sphingobacteriaceae</taxon>
        <taxon>Sphingobacterium</taxon>
    </lineage>
</organism>
<dbReference type="AlphaFoldDB" id="A0A1X7K4R2"/>
<keyword evidence="3" id="KW-0548">Nucleotidyltransferase</keyword>
<dbReference type="GO" id="GO:0003964">
    <property type="term" value="F:RNA-directed DNA polymerase activity"/>
    <property type="evidence" value="ECO:0007669"/>
    <property type="project" value="UniProtKB-KW"/>
</dbReference>
<evidence type="ECO:0000313" key="4">
    <source>
        <dbReference type="Proteomes" id="UP000192980"/>
    </source>
</evidence>
<keyword evidence="3" id="KW-0808">Transferase</keyword>